<evidence type="ECO:0000256" key="5">
    <source>
        <dbReference type="ARBA" id="ARBA00022989"/>
    </source>
</evidence>
<organism evidence="9 11">
    <name type="scientific">Clavibacter michiganensis subsp. insidiosus</name>
    <dbReference type="NCBI Taxonomy" id="33014"/>
    <lineage>
        <taxon>Bacteria</taxon>
        <taxon>Bacillati</taxon>
        <taxon>Actinomycetota</taxon>
        <taxon>Actinomycetes</taxon>
        <taxon>Micrococcales</taxon>
        <taxon>Microbacteriaceae</taxon>
        <taxon>Clavibacter</taxon>
    </lineage>
</organism>
<evidence type="ECO:0000313" key="12">
    <source>
        <dbReference type="Proteomes" id="UP000266634"/>
    </source>
</evidence>
<evidence type="ECO:0000259" key="8">
    <source>
        <dbReference type="Pfam" id="PF01694"/>
    </source>
</evidence>
<proteinExistence type="inferred from homology"/>
<accession>A0A0D5CDV1</accession>
<dbReference type="GO" id="GO:0016020">
    <property type="term" value="C:membrane"/>
    <property type="evidence" value="ECO:0007669"/>
    <property type="project" value="UniProtKB-SubCell"/>
</dbReference>
<gene>
    <name evidence="10" type="ORF">DZF93_00120</name>
    <name evidence="9" type="ORF">VO01_00065</name>
</gene>
<dbReference type="EMBL" id="QWEA01000001">
    <property type="protein sequence ID" value="RIJ45138.1"/>
    <property type="molecule type" value="Genomic_DNA"/>
</dbReference>
<comment type="subcellular location">
    <subcellularLocation>
        <location evidence="1">Membrane</location>
        <topology evidence="1">Multi-pass membrane protein</topology>
    </subcellularLocation>
</comment>
<evidence type="ECO:0000256" key="7">
    <source>
        <dbReference type="SAM" id="Phobius"/>
    </source>
</evidence>
<dbReference type="HOGENOM" id="CLU_055068_2_1_11"/>
<dbReference type="GO" id="GO:0004252">
    <property type="term" value="F:serine-type endopeptidase activity"/>
    <property type="evidence" value="ECO:0007669"/>
    <property type="project" value="InterPro"/>
</dbReference>
<sequence>MTDSPRTAADRCYRHPDRQSFVLCQRCGRTICPECQTPAAVGVICPEDMKEQRRTAPRSRASFVTRMTRSSAPVVTYGIMAVCAVVWILQVLPVVGDYVTTSLWFAPVYGSVASGDYEPWRMLTSAFTHSPSSILHIVFNMLSVFVFGRVLEPMLGRARFLALFLISALGGSLAVEVIGSAMGEPLQAVVGASGAIFGLMGGYFVLARKLGGNVGPLLGIIAINLLLGFVVQGVSWQAHVGGLVTGAFVALVLLRTRDGRQRGAQIGSLAGLAAAILVAAAVFPVTL</sequence>
<dbReference type="RefSeq" id="WP_045526011.1">
    <property type="nucleotide sequence ID" value="NZ_CP011043.1"/>
</dbReference>
<dbReference type="PANTHER" id="PTHR43731:SF14">
    <property type="entry name" value="PRESENILIN-ASSOCIATED RHOMBOID-LIKE PROTEIN, MITOCHONDRIAL"/>
    <property type="match status" value="1"/>
</dbReference>
<evidence type="ECO:0000313" key="9">
    <source>
        <dbReference type="EMBL" id="AJW77771.1"/>
    </source>
</evidence>
<feature type="transmembrane region" description="Helical" evidence="7">
    <location>
        <begin position="213"/>
        <end position="230"/>
    </location>
</feature>
<feature type="transmembrane region" description="Helical" evidence="7">
    <location>
        <begin position="74"/>
        <end position="95"/>
    </location>
</feature>
<evidence type="ECO:0000313" key="10">
    <source>
        <dbReference type="EMBL" id="RIJ45138.1"/>
    </source>
</evidence>
<dbReference type="InterPro" id="IPR022764">
    <property type="entry name" value="Peptidase_S54_rhomboid_dom"/>
</dbReference>
<feature type="transmembrane region" description="Helical" evidence="7">
    <location>
        <begin position="126"/>
        <end position="148"/>
    </location>
</feature>
<feature type="transmembrane region" description="Helical" evidence="7">
    <location>
        <begin position="160"/>
        <end position="182"/>
    </location>
</feature>
<dbReference type="Pfam" id="PF01694">
    <property type="entry name" value="Rhomboid"/>
    <property type="match status" value="1"/>
</dbReference>
<dbReference type="PATRIC" id="fig|33014.5.peg.11"/>
<feature type="transmembrane region" description="Helical" evidence="7">
    <location>
        <begin position="188"/>
        <end position="206"/>
    </location>
</feature>
<keyword evidence="10" id="KW-0645">Protease</keyword>
<reference evidence="9 11" key="1">
    <citation type="journal article" date="2015" name="Genome Announc.">
        <title>Complete Genome Sequence of Clavibacter michiganensis subsp. insidiosus R1-1 Using PacBio Single-Molecule Real-Time Technology.</title>
        <authorList>
            <person name="Lu Y."/>
            <person name="Samac D.A."/>
            <person name="Glazebrook J."/>
            <person name="Ishimaru C.A."/>
        </authorList>
    </citation>
    <scope>NUCLEOTIDE SEQUENCE [LARGE SCALE GENOMIC DNA]</scope>
    <source>
        <strain evidence="9 11">R1-1</strain>
    </source>
</reference>
<dbReference type="InterPro" id="IPR035952">
    <property type="entry name" value="Rhomboid-like_sf"/>
</dbReference>
<dbReference type="PANTHER" id="PTHR43731">
    <property type="entry name" value="RHOMBOID PROTEASE"/>
    <property type="match status" value="1"/>
</dbReference>
<dbReference type="Gene3D" id="1.20.1540.10">
    <property type="entry name" value="Rhomboid-like"/>
    <property type="match status" value="1"/>
</dbReference>
<evidence type="ECO:0000256" key="3">
    <source>
        <dbReference type="ARBA" id="ARBA00022692"/>
    </source>
</evidence>
<dbReference type="KEGG" id="cmh:VO01_00065"/>
<feature type="transmembrane region" description="Helical" evidence="7">
    <location>
        <begin position="236"/>
        <end position="254"/>
    </location>
</feature>
<dbReference type="Proteomes" id="UP000266634">
    <property type="component" value="Unassembled WGS sequence"/>
</dbReference>
<dbReference type="SUPFAM" id="SSF144091">
    <property type="entry name" value="Rhomboid-like"/>
    <property type="match status" value="1"/>
</dbReference>
<dbReference type="OrthoDB" id="9807874at2"/>
<evidence type="ECO:0000256" key="4">
    <source>
        <dbReference type="ARBA" id="ARBA00022801"/>
    </source>
</evidence>
<keyword evidence="5 7" id="KW-1133">Transmembrane helix</keyword>
<dbReference type="Proteomes" id="UP000032604">
    <property type="component" value="Chromosome"/>
</dbReference>
<feature type="transmembrane region" description="Helical" evidence="7">
    <location>
        <begin position="266"/>
        <end position="285"/>
    </location>
</feature>
<dbReference type="GO" id="GO:0006508">
    <property type="term" value="P:proteolysis"/>
    <property type="evidence" value="ECO:0007669"/>
    <property type="project" value="UniProtKB-KW"/>
</dbReference>
<evidence type="ECO:0000256" key="2">
    <source>
        <dbReference type="ARBA" id="ARBA00009045"/>
    </source>
</evidence>
<reference evidence="10 12" key="2">
    <citation type="submission" date="2018-08" db="EMBL/GenBank/DDBJ databases">
        <title>Genome Sequence of Clavibacter michiganensis Subspecies type strains, and the Atypical Peach-Colored Strains Isolated from Tomato.</title>
        <authorList>
            <person name="Osdaghi E."/>
            <person name="Portier P."/>
            <person name="Briand M."/>
            <person name="Jacques M.-A."/>
        </authorList>
    </citation>
    <scope>NUCLEOTIDE SEQUENCE [LARGE SCALE GENOMIC DNA]</scope>
    <source>
        <strain evidence="10 12">CFBP 6488</strain>
    </source>
</reference>
<feature type="domain" description="Peptidase S54 rhomboid" evidence="8">
    <location>
        <begin position="118"/>
        <end position="255"/>
    </location>
</feature>
<keyword evidence="3 7" id="KW-0812">Transmembrane</keyword>
<dbReference type="AlphaFoldDB" id="A0A0D5CDV1"/>
<dbReference type="EMBL" id="CP011043">
    <property type="protein sequence ID" value="AJW77771.1"/>
    <property type="molecule type" value="Genomic_DNA"/>
</dbReference>
<keyword evidence="6 7" id="KW-0472">Membrane</keyword>
<dbReference type="InterPro" id="IPR050925">
    <property type="entry name" value="Rhomboid_protease_S54"/>
</dbReference>
<name>A0A0D5CDV1_9MICO</name>
<dbReference type="MEROPS" id="S54.A08"/>
<evidence type="ECO:0000256" key="1">
    <source>
        <dbReference type="ARBA" id="ARBA00004141"/>
    </source>
</evidence>
<protein>
    <submittedName>
        <fullName evidence="9">Conserved membrane protein, rhomboid family</fullName>
    </submittedName>
    <submittedName>
        <fullName evidence="10">Rhomboid family intramembrane serine protease</fullName>
    </submittedName>
</protein>
<comment type="similarity">
    <text evidence="2">Belongs to the peptidase S54 family.</text>
</comment>
<evidence type="ECO:0000256" key="6">
    <source>
        <dbReference type="ARBA" id="ARBA00023136"/>
    </source>
</evidence>
<keyword evidence="4" id="KW-0378">Hydrolase</keyword>
<evidence type="ECO:0000313" key="11">
    <source>
        <dbReference type="Proteomes" id="UP000032604"/>
    </source>
</evidence>